<proteinExistence type="predicted"/>
<gene>
    <name evidence="5" type="ORF">BOKJ2_LOCUS6807</name>
</gene>
<dbReference type="Pfam" id="PF12796">
    <property type="entry name" value="Ank_2"/>
    <property type="match status" value="2"/>
</dbReference>
<dbReference type="GO" id="GO:0031436">
    <property type="term" value="C:BRCA1-BARD1 complex"/>
    <property type="evidence" value="ECO:0007669"/>
    <property type="project" value="TreeGrafter"/>
</dbReference>
<dbReference type="Proteomes" id="UP000614601">
    <property type="component" value="Unassembled WGS sequence"/>
</dbReference>
<dbReference type="EMBL" id="CAJFCW020000003">
    <property type="protein sequence ID" value="CAG9106761.1"/>
    <property type="molecule type" value="Genomic_DNA"/>
</dbReference>
<dbReference type="PANTHER" id="PTHR24171">
    <property type="entry name" value="ANKYRIN REPEAT DOMAIN-CONTAINING PROTEIN 39-RELATED"/>
    <property type="match status" value="1"/>
</dbReference>
<dbReference type="Gene3D" id="1.25.40.20">
    <property type="entry name" value="Ankyrin repeat-containing domain"/>
    <property type="match status" value="2"/>
</dbReference>
<evidence type="ECO:0000313" key="6">
    <source>
        <dbReference type="Proteomes" id="UP000614601"/>
    </source>
</evidence>
<evidence type="ECO:0000256" key="4">
    <source>
        <dbReference type="SAM" id="MobiDB-lite"/>
    </source>
</evidence>
<dbReference type="SUPFAM" id="SSF48403">
    <property type="entry name" value="Ankyrin repeat"/>
    <property type="match status" value="1"/>
</dbReference>
<evidence type="ECO:0000256" key="1">
    <source>
        <dbReference type="ARBA" id="ARBA00022737"/>
    </source>
</evidence>
<feature type="repeat" description="ANK" evidence="3">
    <location>
        <begin position="159"/>
        <end position="191"/>
    </location>
</feature>
<accession>A0A811KP76</accession>
<feature type="repeat" description="ANK" evidence="3">
    <location>
        <begin position="83"/>
        <end position="115"/>
    </location>
</feature>
<dbReference type="PROSITE" id="PS50297">
    <property type="entry name" value="ANK_REP_REGION"/>
    <property type="match status" value="2"/>
</dbReference>
<dbReference type="InterPro" id="IPR036770">
    <property type="entry name" value="Ankyrin_rpt-contain_sf"/>
</dbReference>
<evidence type="ECO:0000256" key="2">
    <source>
        <dbReference type="ARBA" id="ARBA00023043"/>
    </source>
</evidence>
<keyword evidence="2 3" id="KW-0040">ANK repeat</keyword>
<name>A0A811KP76_9BILA</name>
<dbReference type="PANTHER" id="PTHR24171:SF8">
    <property type="entry name" value="BRCA1-ASSOCIATED RING DOMAIN PROTEIN 1"/>
    <property type="match status" value="1"/>
</dbReference>
<keyword evidence="1" id="KW-0677">Repeat</keyword>
<dbReference type="GO" id="GO:0004842">
    <property type="term" value="F:ubiquitin-protein transferase activity"/>
    <property type="evidence" value="ECO:0007669"/>
    <property type="project" value="TreeGrafter"/>
</dbReference>
<organism evidence="5 6">
    <name type="scientific">Bursaphelenchus okinawaensis</name>
    <dbReference type="NCBI Taxonomy" id="465554"/>
    <lineage>
        <taxon>Eukaryota</taxon>
        <taxon>Metazoa</taxon>
        <taxon>Ecdysozoa</taxon>
        <taxon>Nematoda</taxon>
        <taxon>Chromadorea</taxon>
        <taxon>Rhabditida</taxon>
        <taxon>Tylenchina</taxon>
        <taxon>Tylenchomorpha</taxon>
        <taxon>Aphelenchoidea</taxon>
        <taxon>Aphelenchoididae</taxon>
        <taxon>Bursaphelenchus</taxon>
    </lineage>
</organism>
<dbReference type="Proteomes" id="UP000783686">
    <property type="component" value="Unassembled WGS sequence"/>
</dbReference>
<dbReference type="EMBL" id="CAJFDH010000003">
    <property type="protein sequence ID" value="CAD5216877.1"/>
    <property type="molecule type" value="Genomic_DNA"/>
</dbReference>
<reference evidence="5" key="1">
    <citation type="submission" date="2020-09" db="EMBL/GenBank/DDBJ databases">
        <authorList>
            <person name="Kikuchi T."/>
        </authorList>
    </citation>
    <scope>NUCLEOTIDE SEQUENCE</scope>
    <source>
        <strain evidence="5">SH1</strain>
    </source>
</reference>
<dbReference type="InterPro" id="IPR002110">
    <property type="entry name" value="Ankyrin_rpt"/>
</dbReference>
<comment type="caution">
    <text evidence="5">The sequence shown here is derived from an EMBL/GenBank/DDBJ whole genome shotgun (WGS) entry which is preliminary data.</text>
</comment>
<dbReference type="PROSITE" id="PS50088">
    <property type="entry name" value="ANK_REPEAT"/>
    <property type="match status" value="2"/>
</dbReference>
<dbReference type="SMART" id="SM00248">
    <property type="entry name" value="ANK"/>
    <property type="match status" value="4"/>
</dbReference>
<dbReference type="GO" id="GO:0085020">
    <property type="term" value="P:protein K6-linked ubiquitination"/>
    <property type="evidence" value="ECO:0007669"/>
    <property type="project" value="TreeGrafter"/>
</dbReference>
<feature type="region of interest" description="Disordered" evidence="4">
    <location>
        <begin position="251"/>
        <end position="270"/>
    </location>
</feature>
<dbReference type="GO" id="GO:0070531">
    <property type="term" value="C:BRCA1-A complex"/>
    <property type="evidence" value="ECO:0007669"/>
    <property type="project" value="TreeGrafter"/>
</dbReference>
<keyword evidence="6" id="KW-1185">Reference proteome</keyword>
<evidence type="ECO:0000313" key="5">
    <source>
        <dbReference type="EMBL" id="CAD5216877.1"/>
    </source>
</evidence>
<dbReference type="OrthoDB" id="10254947at2759"/>
<sequence>MLTTICSRAAVEYTKSKDKDGLAPVYTVCLEELDRELKSFVPTKKQLGTEDSFTLFSAVITGHKKHVKKMIKLNAEVNVQNTEGWTPLMYAMSNGCSDAATVLLQSGANPLALNYKGMMALGLGAAYGHCGTMRNFFKVIQETKGTIHLINIINTRDANSKTPLHYAAENRHWKAIELLVEQGASADIKDAEGNTPLLLAVKTKSEMALKYMCRGEHDIHICNNKGESPWGICPGHLKPILMQRTTCGPNPAHPSNIFQPVEGASGSTDE</sequence>
<protein>
    <recommendedName>
        <fullName evidence="7">ANK_REP_REGION domain-containing protein</fullName>
    </recommendedName>
</protein>
<evidence type="ECO:0008006" key="7">
    <source>
        <dbReference type="Google" id="ProtNLM"/>
    </source>
</evidence>
<evidence type="ECO:0000256" key="3">
    <source>
        <dbReference type="PROSITE-ProRule" id="PRU00023"/>
    </source>
</evidence>
<dbReference type="AlphaFoldDB" id="A0A811KP76"/>